<dbReference type="InterPro" id="IPR058525">
    <property type="entry name" value="DUF8212"/>
</dbReference>
<dbReference type="Pfam" id="PF26640">
    <property type="entry name" value="DUF8212"/>
    <property type="match status" value="1"/>
</dbReference>
<keyword evidence="1" id="KW-0040">ANK repeat</keyword>
<dbReference type="Pfam" id="PF13637">
    <property type="entry name" value="Ank_4"/>
    <property type="match status" value="1"/>
</dbReference>
<evidence type="ECO:0000313" key="5">
    <source>
        <dbReference type="Proteomes" id="UP001251528"/>
    </source>
</evidence>
<comment type="caution">
    <text evidence="4">The sequence shown here is derived from an EMBL/GenBank/DDBJ whole genome shotgun (WGS) entry which is preliminary data.</text>
</comment>
<dbReference type="AlphaFoldDB" id="A0AAJ0CL36"/>
<sequence length="706" mass="78571">MRLLKASTLEIEEFGHDQIPKYAILSHRWGKDELSLQDVEGGVLTKQGLKKEGLDKVRQFTSRANSDGFEYAWIDTCCIDKTSSAELSEAINSMYIWYDRAERCYAYLADVRSKDEFQESEWFSRGWTLQELLAPSDVYFFGYNWDYLGTKETLQQDISSRTGIPVNILLGDSDLETASIAQRMSWAAKRKTTRLEDRAYCLMGIFDINMPLIYGEGERAFARLQEEIIRVSDDHSLFAWEHGDSHGGLLATSPSAFERSGNVIQFNSSYALNSLLTISSKGVHLQLRFIGIGPRGLGLAILNCRERDGKDKPIAIYVRDTSLTMERFERVYSEKFERLDLRKFRPSQYPMRTVCIQIRRRRPIQKSKDVKGYNGIAQYNIYDDRTLLKLMDFADPTALIQAAQEGVEDNVWLLLTRGDIKVDLADEDGQTALSHAVRRCHTAVVKMLLPRSNVEAEDDSGRTVLSWAAGLGHEAIVKLLIEKDANVEAKDAEYGQTPLVWAVKNGHEAVVKLLVDKGADVEAKDFKGGPTSLVWAAKNGHEAVVKLLVDNGADVEAKESVYGQTPLSLAAEKGHEAVVKLLVDNSADVEAKDAEYGQTPLSWAAQEGHEAVVKLLAENGADVEAKDTGYGQTPLSWAAEKGHEAVVKLLVDNGADVEAKCNSGLTPLLWATQEGHKAVVKLLVEKGAHTRRTTCVCGSKMWIDGL</sequence>
<accession>A0AAJ0CL36</accession>
<dbReference type="Pfam" id="PF12796">
    <property type="entry name" value="Ank_2"/>
    <property type="match status" value="2"/>
</dbReference>
<name>A0AAJ0CL36_9HYPO</name>
<feature type="repeat" description="ANK" evidence="1">
    <location>
        <begin position="663"/>
        <end position="695"/>
    </location>
</feature>
<evidence type="ECO:0000313" key="4">
    <source>
        <dbReference type="EMBL" id="KAK2594850.1"/>
    </source>
</evidence>
<dbReference type="Pfam" id="PF06985">
    <property type="entry name" value="HET"/>
    <property type="match status" value="1"/>
</dbReference>
<reference evidence="4" key="1">
    <citation type="submission" date="2023-06" db="EMBL/GenBank/DDBJ databases">
        <title>Conoideocrella luteorostrata (Hypocreales: Clavicipitaceae), a potential biocontrol fungus for elongate hemlock scale in United States Christmas tree production areas.</title>
        <authorList>
            <person name="Barrett H."/>
            <person name="Lovett B."/>
            <person name="Macias A.M."/>
            <person name="Stajich J.E."/>
            <person name="Kasson M.T."/>
        </authorList>
    </citation>
    <scope>NUCLEOTIDE SEQUENCE</scope>
    <source>
        <strain evidence="4">ARSEF 14590</strain>
    </source>
</reference>
<evidence type="ECO:0000256" key="1">
    <source>
        <dbReference type="PROSITE-ProRule" id="PRU00023"/>
    </source>
</evidence>
<feature type="repeat" description="ANK" evidence="1">
    <location>
        <begin position="460"/>
        <end position="492"/>
    </location>
</feature>
<organism evidence="4 5">
    <name type="scientific">Conoideocrella luteorostrata</name>
    <dbReference type="NCBI Taxonomy" id="1105319"/>
    <lineage>
        <taxon>Eukaryota</taxon>
        <taxon>Fungi</taxon>
        <taxon>Dikarya</taxon>
        <taxon>Ascomycota</taxon>
        <taxon>Pezizomycotina</taxon>
        <taxon>Sordariomycetes</taxon>
        <taxon>Hypocreomycetidae</taxon>
        <taxon>Hypocreales</taxon>
        <taxon>Clavicipitaceae</taxon>
        <taxon>Conoideocrella</taxon>
    </lineage>
</organism>
<dbReference type="Gene3D" id="1.25.40.20">
    <property type="entry name" value="Ankyrin repeat-containing domain"/>
    <property type="match status" value="3"/>
</dbReference>
<evidence type="ECO:0000259" key="2">
    <source>
        <dbReference type="Pfam" id="PF06985"/>
    </source>
</evidence>
<dbReference type="SUPFAM" id="SSF48403">
    <property type="entry name" value="Ankyrin repeat"/>
    <property type="match status" value="1"/>
</dbReference>
<feature type="repeat" description="ANK" evidence="1">
    <location>
        <begin position="528"/>
        <end position="560"/>
    </location>
</feature>
<feature type="repeat" description="ANK" evidence="1">
    <location>
        <begin position="630"/>
        <end position="662"/>
    </location>
</feature>
<dbReference type="InterPro" id="IPR010730">
    <property type="entry name" value="HET"/>
</dbReference>
<dbReference type="PROSITE" id="PS50297">
    <property type="entry name" value="ANK_REP_REGION"/>
    <property type="match status" value="7"/>
</dbReference>
<evidence type="ECO:0000259" key="3">
    <source>
        <dbReference type="Pfam" id="PF26640"/>
    </source>
</evidence>
<gene>
    <name evidence="4" type="ORF">QQS21_007438</name>
</gene>
<dbReference type="PANTHER" id="PTHR10622">
    <property type="entry name" value="HET DOMAIN-CONTAINING PROTEIN"/>
    <property type="match status" value="1"/>
</dbReference>
<feature type="domain" description="Heterokaryon incompatibility" evidence="2">
    <location>
        <begin position="22"/>
        <end position="114"/>
    </location>
</feature>
<dbReference type="PANTHER" id="PTHR10622:SF10">
    <property type="entry name" value="HET DOMAIN-CONTAINING PROTEIN"/>
    <property type="match status" value="1"/>
</dbReference>
<dbReference type="Proteomes" id="UP001251528">
    <property type="component" value="Unassembled WGS sequence"/>
</dbReference>
<dbReference type="SMART" id="SM00248">
    <property type="entry name" value="ANK"/>
    <property type="match status" value="9"/>
</dbReference>
<feature type="domain" description="DUF8212" evidence="3">
    <location>
        <begin position="219"/>
        <end position="279"/>
    </location>
</feature>
<feature type="repeat" description="ANK" evidence="1">
    <location>
        <begin position="596"/>
        <end position="628"/>
    </location>
</feature>
<dbReference type="PRINTS" id="PR01415">
    <property type="entry name" value="ANKYRIN"/>
</dbReference>
<evidence type="ECO:0008006" key="6">
    <source>
        <dbReference type="Google" id="ProtNLM"/>
    </source>
</evidence>
<proteinExistence type="predicted"/>
<protein>
    <recommendedName>
        <fullName evidence="6">Heterokaryon incompatibility domain-containing protein</fullName>
    </recommendedName>
</protein>
<feature type="repeat" description="ANK" evidence="1">
    <location>
        <begin position="494"/>
        <end position="526"/>
    </location>
</feature>
<dbReference type="PROSITE" id="PS50088">
    <property type="entry name" value="ANK_REPEAT"/>
    <property type="match status" value="7"/>
</dbReference>
<dbReference type="EMBL" id="JASWJB010000153">
    <property type="protein sequence ID" value="KAK2594850.1"/>
    <property type="molecule type" value="Genomic_DNA"/>
</dbReference>
<keyword evidence="5" id="KW-1185">Reference proteome</keyword>
<dbReference type="InterPro" id="IPR036770">
    <property type="entry name" value="Ankyrin_rpt-contain_sf"/>
</dbReference>
<feature type="repeat" description="ANK" evidence="1">
    <location>
        <begin position="562"/>
        <end position="594"/>
    </location>
</feature>
<dbReference type="InterPro" id="IPR002110">
    <property type="entry name" value="Ankyrin_rpt"/>
</dbReference>